<dbReference type="Gene3D" id="2.30.30.140">
    <property type="match status" value="1"/>
</dbReference>
<name>A0A5B7B8A9_DAVIN</name>
<proteinExistence type="predicted"/>
<dbReference type="InterPro" id="IPR032001">
    <property type="entry name" value="SAWADEE_dom"/>
</dbReference>
<dbReference type="PANTHER" id="PTHR33827:SF9">
    <property type="entry name" value="SAWADEE DOMAIN-CONTAINING PROTEIN"/>
    <property type="match status" value="1"/>
</dbReference>
<dbReference type="EMBL" id="GHES01034226">
    <property type="protein sequence ID" value="MPA64785.1"/>
    <property type="molecule type" value="Transcribed_RNA"/>
</dbReference>
<sequence length="689" mass="76616">MAISDSNCTADDAVELEAMRKEDSSWHPCQVSLSSSGVGLIVDYGSNDSEDIIMNKEEAFMRLRIRSVPLQGDDCSHIQQGEHVLATEKSQSKSLFFDAEVEKVVRVRHSKKVHCRCTFMIKWLHQDLKGRTLTVRSISIKKLATKGINVHPMISAFLNTVETLNCSSTSPLATIVEDVDYEMDLHDLLEKQIEEIRNAADASKKKISEDILLGVEVDTRGQIQCRSVAASKVSKSNVQIPLDQNHLKRSTRSRNKLQREMEVKDPPPTAPSIQEELSETRSPLNPLAARAALASLMSKLPENLEFSIYHEEEKGCTYLSDDTTHKHVAVESLNGIISNNSSIGDSLSISDKLSLVTAATSVPLVPDPNKVKSHISTLSTPGKPQVVDVSSGILTKEKENENKTSEITTSIASFTCLIAERKLSQPTKATRLTRSATKKDTGIPNDDTERKTCVEEMKLQPSTNTRRITRSAVHKEKKFQTMEVKQAAEDNISAKYTESVFADQNVTLLESYVLKEEKSVASPLGAEIELFPEEERNSLTEKEKGKRKHDVKRKTCAEEVKLQNSTNLRSLTLSSVYEEKRNKIVDVKGLEEDKLAQNMKSNSSEGIVTVPDHNALETKELNSLLLDAEEGIIDKGRMSSAVKTTRKTEGKVAGNGESSQGLKRKSTTSKQELRFSPRLRFLPRTRSQK</sequence>
<feature type="region of interest" description="Disordered" evidence="1">
    <location>
        <begin position="637"/>
        <end position="689"/>
    </location>
</feature>
<evidence type="ECO:0000256" key="1">
    <source>
        <dbReference type="SAM" id="MobiDB-lite"/>
    </source>
</evidence>
<organism evidence="3">
    <name type="scientific">Davidia involucrata</name>
    <name type="common">Dove tree</name>
    <dbReference type="NCBI Taxonomy" id="16924"/>
    <lineage>
        <taxon>Eukaryota</taxon>
        <taxon>Viridiplantae</taxon>
        <taxon>Streptophyta</taxon>
        <taxon>Embryophyta</taxon>
        <taxon>Tracheophyta</taxon>
        <taxon>Spermatophyta</taxon>
        <taxon>Magnoliopsida</taxon>
        <taxon>eudicotyledons</taxon>
        <taxon>Gunneridae</taxon>
        <taxon>Pentapetalae</taxon>
        <taxon>asterids</taxon>
        <taxon>Cornales</taxon>
        <taxon>Nyssaceae</taxon>
        <taxon>Davidia</taxon>
    </lineage>
</organism>
<dbReference type="AlphaFoldDB" id="A0A5B7B8A9"/>
<evidence type="ECO:0000313" key="3">
    <source>
        <dbReference type="EMBL" id="MPA64785.1"/>
    </source>
</evidence>
<dbReference type="Pfam" id="PF16719">
    <property type="entry name" value="SAWADEE"/>
    <property type="match status" value="1"/>
</dbReference>
<dbReference type="GO" id="GO:0003682">
    <property type="term" value="F:chromatin binding"/>
    <property type="evidence" value="ECO:0007669"/>
    <property type="project" value="InterPro"/>
</dbReference>
<reference evidence="3" key="1">
    <citation type="submission" date="2019-08" db="EMBL/GenBank/DDBJ databases">
        <title>Reference gene set and small RNA set construction with multiple tissues from Davidia involucrata Baill.</title>
        <authorList>
            <person name="Yang H."/>
            <person name="Zhou C."/>
            <person name="Li G."/>
            <person name="Wang J."/>
            <person name="Gao P."/>
            <person name="Wang M."/>
            <person name="Wang R."/>
            <person name="Zhao Y."/>
        </authorList>
    </citation>
    <scope>NUCLEOTIDE SEQUENCE</scope>
    <source>
        <tissue evidence="3">Mixed with DoveR01_LX</tissue>
    </source>
</reference>
<feature type="compositionally biased region" description="Basic residues" evidence="1">
    <location>
        <begin position="247"/>
        <end position="256"/>
    </location>
</feature>
<dbReference type="PANTHER" id="PTHR33827">
    <property type="entry name" value="PROTEIN SAWADEE HOMEODOMAIN HOMOLOG 2"/>
    <property type="match status" value="1"/>
</dbReference>
<accession>A0A5B7B8A9</accession>
<evidence type="ECO:0000259" key="2">
    <source>
        <dbReference type="Pfam" id="PF16719"/>
    </source>
</evidence>
<feature type="region of interest" description="Disordered" evidence="1">
    <location>
        <begin position="243"/>
        <end position="281"/>
    </location>
</feature>
<feature type="domain" description="SAWADEE" evidence="2">
    <location>
        <begin position="14"/>
        <end position="136"/>
    </location>
</feature>
<gene>
    <name evidence="3" type="ORF">Din_034226</name>
</gene>
<protein>
    <recommendedName>
        <fullName evidence="2">SAWADEE domain-containing protein</fullName>
    </recommendedName>
</protein>
<dbReference type="InterPro" id="IPR039276">
    <property type="entry name" value="SHH1/2"/>
</dbReference>